<evidence type="ECO:0000313" key="5">
    <source>
        <dbReference type="EMBL" id="TLE00918.1"/>
    </source>
</evidence>
<dbReference type="NCBIfam" id="TIGR00573">
    <property type="entry name" value="dnaq"/>
    <property type="match status" value="1"/>
</dbReference>
<dbReference type="GO" id="GO:0005829">
    <property type="term" value="C:cytosol"/>
    <property type="evidence" value="ECO:0007669"/>
    <property type="project" value="TreeGrafter"/>
</dbReference>
<evidence type="ECO:0000313" key="6">
    <source>
        <dbReference type="Proteomes" id="UP000029922"/>
    </source>
</evidence>
<dbReference type="RefSeq" id="WP_034556884.1">
    <property type="nucleotide sequence ID" value="NZ_FZML01000019.1"/>
</dbReference>
<keyword evidence="4" id="KW-0548">Nucleotidyltransferase</keyword>
<dbReference type="PANTHER" id="PTHR30231:SF41">
    <property type="entry name" value="DNA POLYMERASE III SUBUNIT EPSILON"/>
    <property type="match status" value="1"/>
</dbReference>
<dbReference type="GO" id="GO:0008408">
    <property type="term" value="F:3'-5' exonuclease activity"/>
    <property type="evidence" value="ECO:0007669"/>
    <property type="project" value="TreeGrafter"/>
</dbReference>
<comment type="function">
    <text evidence="1">DNA polymerase III is a complex, multichain enzyme responsible for most of the replicative synthesis in bacteria. The epsilon subunit contain the editing function and is a proofreading 3'-5' exonuclease.</text>
</comment>
<feature type="domain" description="Exonuclease" evidence="3">
    <location>
        <begin position="80"/>
        <end position="244"/>
    </location>
</feature>
<dbReference type="Gene3D" id="3.30.420.10">
    <property type="entry name" value="Ribonuclease H-like superfamily/Ribonuclease H"/>
    <property type="match status" value="1"/>
</dbReference>
<name>A0A099U1N6_9HELI</name>
<sequence>MKTFDYIAHIESLAHKSLKIDEFCHIMQNYFPEYSELSNECFFEVLIALNAPITRYTNQCDNQMEYVGLNSKDILLNEAKLCFVDIETTSSNIEYGQIIEIGAIMVQNGKIHKIFDSLIHSNYVPNDIIELTGIDAKMLENAPNINETLKKFRDFLGDCVFVAHNVLFDYNFLSDSMIHHGIPPLFNTRLCTVELSKKTIPSRKHALPYLNKALGINMKISHRALADSFSSMQLYNICMLNLPSNIKTLQELIDFSKCSIHYQSYSINKKH</sequence>
<dbReference type="SUPFAM" id="SSF53098">
    <property type="entry name" value="Ribonuclease H-like"/>
    <property type="match status" value="1"/>
</dbReference>
<keyword evidence="5" id="KW-0378">Hydrolase</keyword>
<dbReference type="PANTHER" id="PTHR30231">
    <property type="entry name" value="DNA POLYMERASE III SUBUNIT EPSILON"/>
    <property type="match status" value="1"/>
</dbReference>
<dbReference type="EC" id="2.7.7.7" evidence="4"/>
<dbReference type="InterPro" id="IPR013520">
    <property type="entry name" value="Ribonucl_H"/>
</dbReference>
<keyword evidence="5" id="KW-0540">Nuclease</keyword>
<dbReference type="GO" id="GO:0003677">
    <property type="term" value="F:DNA binding"/>
    <property type="evidence" value="ECO:0007669"/>
    <property type="project" value="InterPro"/>
</dbReference>
<reference evidence="4 7" key="2">
    <citation type="submission" date="2018-06" db="EMBL/GenBank/DDBJ databases">
        <authorList>
            <consortium name="Pathogen Informatics"/>
            <person name="Doyle S."/>
        </authorList>
    </citation>
    <scope>NUCLEOTIDE SEQUENCE [LARGE SCALE GENOMIC DNA]</scope>
    <source>
        <strain evidence="4 7">NCTC12714</strain>
    </source>
</reference>
<dbReference type="FunFam" id="3.30.420.10:FF:000045">
    <property type="entry name" value="3'-5' exonuclease DinG"/>
    <property type="match status" value="1"/>
</dbReference>
<dbReference type="GO" id="GO:0045004">
    <property type="term" value="P:DNA replication proofreading"/>
    <property type="evidence" value="ECO:0007669"/>
    <property type="project" value="TreeGrafter"/>
</dbReference>
<comment type="subunit">
    <text evidence="2">DNA polymerase III contains a core (composed of alpha, epsilon and theta chains) that associates with a tau subunit. This core dimerizes to form the POLIII' complex. PolIII' associates with the gamma complex (composed of gamma, delta, delta', psi and chi chains) and with the beta chain to form the complete DNA polymerase III complex.</text>
</comment>
<evidence type="ECO:0000259" key="3">
    <source>
        <dbReference type="SMART" id="SM00479"/>
    </source>
</evidence>
<dbReference type="Pfam" id="PF00929">
    <property type="entry name" value="RNase_T"/>
    <property type="match status" value="1"/>
</dbReference>
<keyword evidence="7" id="KW-1185">Reference proteome</keyword>
<dbReference type="AlphaFoldDB" id="A0A099U1N6"/>
<evidence type="ECO:0000256" key="2">
    <source>
        <dbReference type="ARBA" id="ARBA00026073"/>
    </source>
</evidence>
<proteinExistence type="predicted"/>
<gene>
    <name evidence="4" type="primary">dnaQ</name>
    <name evidence="5" type="ORF">LS73_003185</name>
    <name evidence="4" type="ORF">NCTC12714_01505</name>
</gene>
<dbReference type="EMBL" id="UGJE01000002">
    <property type="protein sequence ID" value="STQ86694.1"/>
    <property type="molecule type" value="Genomic_DNA"/>
</dbReference>
<evidence type="ECO:0000313" key="7">
    <source>
        <dbReference type="Proteomes" id="UP000255139"/>
    </source>
</evidence>
<organism evidence="4 7">
    <name type="scientific">Helicobacter muridarum</name>
    <dbReference type="NCBI Taxonomy" id="216"/>
    <lineage>
        <taxon>Bacteria</taxon>
        <taxon>Pseudomonadati</taxon>
        <taxon>Campylobacterota</taxon>
        <taxon>Epsilonproteobacteria</taxon>
        <taxon>Campylobacterales</taxon>
        <taxon>Helicobacteraceae</taxon>
        <taxon>Helicobacter</taxon>
    </lineage>
</organism>
<dbReference type="InterPro" id="IPR012337">
    <property type="entry name" value="RNaseH-like_sf"/>
</dbReference>
<dbReference type="Proteomes" id="UP000255139">
    <property type="component" value="Unassembled WGS sequence"/>
</dbReference>
<reference evidence="5 6" key="1">
    <citation type="journal article" date="2014" name="Genome Announc.">
        <title>Draft genome sequences of eight enterohepatic helicobacter species isolated from both laboratory and wild rodents.</title>
        <authorList>
            <person name="Sheh A."/>
            <person name="Shen Z."/>
            <person name="Fox J.G."/>
        </authorList>
    </citation>
    <scope>NUCLEOTIDE SEQUENCE [LARGE SCALE GENOMIC DNA]</scope>
    <source>
        <strain evidence="5 6">ST1</strain>
    </source>
</reference>
<dbReference type="SMART" id="SM00479">
    <property type="entry name" value="EXOIII"/>
    <property type="match status" value="1"/>
</dbReference>
<protein>
    <submittedName>
        <fullName evidence="5">3'-5' exonuclease</fullName>
    </submittedName>
    <submittedName>
        <fullName evidence="4">DNA polymerase III subunit epsilon</fullName>
        <ecNumber evidence="4">2.7.7.7</ecNumber>
    </submittedName>
</protein>
<evidence type="ECO:0000313" key="4">
    <source>
        <dbReference type="EMBL" id="STQ86694.1"/>
    </source>
</evidence>
<dbReference type="InterPro" id="IPR006054">
    <property type="entry name" value="DnaQ"/>
</dbReference>
<accession>A0A099U1N6</accession>
<dbReference type="Proteomes" id="UP000029922">
    <property type="component" value="Unassembled WGS sequence"/>
</dbReference>
<dbReference type="CDD" id="cd06127">
    <property type="entry name" value="DEDDh"/>
    <property type="match status" value="1"/>
</dbReference>
<dbReference type="EMBL" id="JRPD02000004">
    <property type="protein sequence ID" value="TLE00918.1"/>
    <property type="molecule type" value="Genomic_DNA"/>
</dbReference>
<evidence type="ECO:0000256" key="1">
    <source>
        <dbReference type="ARBA" id="ARBA00025483"/>
    </source>
</evidence>
<dbReference type="GO" id="GO:0003887">
    <property type="term" value="F:DNA-directed DNA polymerase activity"/>
    <property type="evidence" value="ECO:0007669"/>
    <property type="project" value="UniProtKB-EC"/>
</dbReference>
<keyword evidence="4" id="KW-0808">Transferase</keyword>
<dbReference type="NCBIfam" id="NF006316">
    <property type="entry name" value="PRK08517.1"/>
    <property type="match status" value="1"/>
</dbReference>
<dbReference type="OrthoDB" id="9804290at2"/>
<dbReference type="InterPro" id="IPR036397">
    <property type="entry name" value="RNaseH_sf"/>
</dbReference>
<keyword evidence="5" id="KW-0269">Exonuclease</keyword>
<dbReference type="STRING" id="216.LS73_01420"/>